<evidence type="ECO:0000313" key="4">
    <source>
        <dbReference type="Proteomes" id="UP000601171"/>
    </source>
</evidence>
<proteinExistence type="predicted"/>
<dbReference type="GO" id="GO:0140291">
    <property type="term" value="P:peptidyl-glutamate ADP-deribosylation"/>
    <property type="evidence" value="ECO:0007669"/>
    <property type="project" value="TreeGrafter"/>
</dbReference>
<organism evidence="3 4">
    <name type="scientific">Paratissierella segnis</name>
    <dbReference type="NCBI Taxonomy" id="2763679"/>
    <lineage>
        <taxon>Bacteria</taxon>
        <taxon>Bacillati</taxon>
        <taxon>Bacillota</taxon>
        <taxon>Tissierellia</taxon>
        <taxon>Tissierellales</taxon>
        <taxon>Tissierellaceae</taxon>
        <taxon>Paratissierella</taxon>
    </lineage>
</organism>
<accession>A0A926IJR8</accession>
<sequence length="258" mass="30522">MGKGIALEFKNRYPEMFKVYQKECDENNFDIGNLLLWKKEDKWVLLFPTKKHWRSKSEIYYIEKGLDKFVQTYEVLGIESIAFPRLGCGNGGLEWNVVQPIMEKHLKNLPIRIYIYVDNYKNTIPEFKQISEMEKWIRENPKSIGFNMLKEDLQNTIKLNNELLICESEIKHISWEEDGIYIINGEEIIIPEYDLSDFWEYIRSVGILETDKLPERFSLYGTIMLDILSRLDYVQPVIVGSNGMDFLKESNGYQYINV</sequence>
<dbReference type="InterPro" id="IPR043472">
    <property type="entry name" value="Macro_dom-like"/>
</dbReference>
<dbReference type="SUPFAM" id="SSF52949">
    <property type="entry name" value="Macro domain-like"/>
    <property type="match status" value="1"/>
</dbReference>
<dbReference type="EMBL" id="JACRTG010000012">
    <property type="protein sequence ID" value="MBC8587535.1"/>
    <property type="molecule type" value="Genomic_DNA"/>
</dbReference>
<evidence type="ECO:0000256" key="1">
    <source>
        <dbReference type="ARBA" id="ARBA00035885"/>
    </source>
</evidence>
<comment type="catalytic activity">
    <reaction evidence="1">
        <text>an N-(ADP-alpha-D-ribosyl)-thymidine in DNA + H2O = a thymidine in DNA + ADP-D-ribose</text>
        <dbReference type="Rhea" id="RHEA:71655"/>
        <dbReference type="Rhea" id="RHEA-COMP:13556"/>
        <dbReference type="Rhea" id="RHEA-COMP:18051"/>
        <dbReference type="ChEBI" id="CHEBI:15377"/>
        <dbReference type="ChEBI" id="CHEBI:57967"/>
        <dbReference type="ChEBI" id="CHEBI:137386"/>
        <dbReference type="ChEBI" id="CHEBI:191199"/>
    </reaction>
    <physiologicalReaction direction="left-to-right" evidence="1">
        <dbReference type="Rhea" id="RHEA:71656"/>
    </physiologicalReaction>
</comment>
<dbReference type="PANTHER" id="PTHR12521:SF0">
    <property type="entry name" value="ADP-RIBOSE GLYCOHYDROLASE OARD1"/>
    <property type="match status" value="1"/>
</dbReference>
<feature type="domain" description="Macro" evidence="2">
    <location>
        <begin position="1"/>
        <end position="124"/>
    </location>
</feature>
<dbReference type="AlphaFoldDB" id="A0A926IJR8"/>
<dbReference type="PANTHER" id="PTHR12521">
    <property type="entry name" value="PROTEIN C6ORF130"/>
    <property type="match status" value="1"/>
</dbReference>
<name>A0A926IJR8_9FIRM</name>
<keyword evidence="4" id="KW-1185">Reference proteome</keyword>
<dbReference type="InterPro" id="IPR002589">
    <property type="entry name" value="Macro_dom"/>
</dbReference>
<protein>
    <submittedName>
        <fullName evidence="3">Macro domain-containing protein</fullName>
    </submittedName>
</protein>
<dbReference type="PROSITE" id="PS51154">
    <property type="entry name" value="MACRO"/>
    <property type="match status" value="1"/>
</dbReference>
<reference evidence="3" key="1">
    <citation type="submission" date="2020-08" db="EMBL/GenBank/DDBJ databases">
        <title>Genome public.</title>
        <authorList>
            <person name="Liu C."/>
            <person name="Sun Q."/>
        </authorList>
    </citation>
    <scope>NUCLEOTIDE SEQUENCE</scope>
    <source>
        <strain evidence="3">BX21</strain>
    </source>
</reference>
<dbReference type="Pfam" id="PF01661">
    <property type="entry name" value="Macro"/>
    <property type="match status" value="1"/>
</dbReference>
<dbReference type="Proteomes" id="UP000601171">
    <property type="component" value="Unassembled WGS sequence"/>
</dbReference>
<evidence type="ECO:0000313" key="3">
    <source>
        <dbReference type="EMBL" id="MBC8587535.1"/>
    </source>
</evidence>
<dbReference type="InterPro" id="IPR050892">
    <property type="entry name" value="ADP-ribose_metab_enzymes"/>
</dbReference>
<dbReference type="Gene3D" id="3.40.220.10">
    <property type="entry name" value="Leucine Aminopeptidase, subunit E, domain 1"/>
    <property type="match status" value="1"/>
</dbReference>
<comment type="caution">
    <text evidence="3">The sequence shown here is derived from an EMBL/GenBank/DDBJ whole genome shotgun (WGS) entry which is preliminary data.</text>
</comment>
<gene>
    <name evidence="3" type="ORF">H8707_04680</name>
</gene>
<evidence type="ECO:0000259" key="2">
    <source>
        <dbReference type="PROSITE" id="PS51154"/>
    </source>
</evidence>